<dbReference type="PANTHER" id="PTHR24369:SF210">
    <property type="entry name" value="CHAOPTIN-RELATED"/>
    <property type="match status" value="1"/>
</dbReference>
<dbReference type="InterPro" id="IPR032675">
    <property type="entry name" value="LRR_dom_sf"/>
</dbReference>
<dbReference type="SMART" id="SM00082">
    <property type="entry name" value="LRRCT"/>
    <property type="match status" value="1"/>
</dbReference>
<reference evidence="6 7" key="1">
    <citation type="submission" date="2019-01" db="EMBL/GenBank/DDBJ databases">
        <title>A chromosome-scale genome assembly of the yellow perch, Perca flavescens.</title>
        <authorList>
            <person name="Feron R."/>
            <person name="Morvezen R."/>
            <person name="Bestin A."/>
            <person name="Haffray P."/>
            <person name="Klopp C."/>
            <person name="Zahm M."/>
            <person name="Cabau C."/>
            <person name="Roques C."/>
            <person name="Donnadieu C."/>
            <person name="Bouchez O."/>
            <person name="Christie M."/>
            <person name="Larson W."/>
            <person name="Guiguen Y."/>
        </authorList>
    </citation>
    <scope>NUCLEOTIDE SEQUENCE [LARGE SCALE GENOMIC DNA]</scope>
    <source>
        <strain evidence="6">YP-PL-M2</strain>
        <tissue evidence="6">Blood</tissue>
    </source>
</reference>
<dbReference type="Gene3D" id="3.80.10.10">
    <property type="entry name" value="Ribonuclease Inhibitor"/>
    <property type="match status" value="1"/>
</dbReference>
<keyword evidence="3" id="KW-0677">Repeat</keyword>
<evidence type="ECO:0000256" key="2">
    <source>
        <dbReference type="ARBA" id="ARBA00022729"/>
    </source>
</evidence>
<dbReference type="GO" id="GO:0005886">
    <property type="term" value="C:plasma membrane"/>
    <property type="evidence" value="ECO:0007669"/>
    <property type="project" value="TreeGrafter"/>
</dbReference>
<proteinExistence type="predicted"/>
<name>A0A484C243_PERFV</name>
<dbReference type="InterPro" id="IPR000483">
    <property type="entry name" value="Cys-rich_flank_reg_C"/>
</dbReference>
<comment type="caution">
    <text evidence="6">The sequence shown here is derived from an EMBL/GenBank/DDBJ whole genome shotgun (WGS) entry which is preliminary data.</text>
</comment>
<feature type="compositionally biased region" description="Basic residues" evidence="4">
    <location>
        <begin position="101"/>
        <end position="112"/>
    </location>
</feature>
<evidence type="ECO:0000313" key="6">
    <source>
        <dbReference type="EMBL" id="TDG97751.1"/>
    </source>
</evidence>
<dbReference type="SUPFAM" id="SSF52058">
    <property type="entry name" value="L domain-like"/>
    <property type="match status" value="1"/>
</dbReference>
<evidence type="ECO:0000256" key="4">
    <source>
        <dbReference type="SAM" id="MobiDB-lite"/>
    </source>
</evidence>
<organism evidence="6 7">
    <name type="scientific">Perca flavescens</name>
    <name type="common">American yellow perch</name>
    <name type="synonym">Morone flavescens</name>
    <dbReference type="NCBI Taxonomy" id="8167"/>
    <lineage>
        <taxon>Eukaryota</taxon>
        <taxon>Metazoa</taxon>
        <taxon>Chordata</taxon>
        <taxon>Craniata</taxon>
        <taxon>Vertebrata</taxon>
        <taxon>Euteleostomi</taxon>
        <taxon>Actinopterygii</taxon>
        <taxon>Neopterygii</taxon>
        <taxon>Teleostei</taxon>
        <taxon>Neoteleostei</taxon>
        <taxon>Acanthomorphata</taxon>
        <taxon>Eupercaria</taxon>
        <taxon>Perciformes</taxon>
        <taxon>Percoidei</taxon>
        <taxon>Percidae</taxon>
        <taxon>Percinae</taxon>
        <taxon>Perca</taxon>
    </lineage>
</organism>
<protein>
    <recommendedName>
        <fullName evidence="5">LRRCT domain-containing protein</fullName>
    </recommendedName>
</protein>
<feature type="domain" description="LRRCT" evidence="5">
    <location>
        <begin position="53"/>
        <end position="100"/>
    </location>
</feature>
<accession>A0A484C243</accession>
<keyword evidence="2" id="KW-0732">Signal</keyword>
<dbReference type="EMBL" id="SCKG01000021">
    <property type="protein sequence ID" value="TDG97751.1"/>
    <property type="molecule type" value="Genomic_DNA"/>
</dbReference>
<gene>
    <name evidence="6" type="ORF">EPR50_G00211010</name>
</gene>
<dbReference type="STRING" id="8167.A0A484C243"/>
<dbReference type="InterPro" id="IPR050541">
    <property type="entry name" value="LRR_TM_domain-containing"/>
</dbReference>
<evidence type="ECO:0000256" key="3">
    <source>
        <dbReference type="ARBA" id="ARBA00022737"/>
    </source>
</evidence>
<feature type="region of interest" description="Disordered" evidence="4">
    <location>
        <begin position="91"/>
        <end position="112"/>
    </location>
</feature>
<evidence type="ECO:0000256" key="1">
    <source>
        <dbReference type="ARBA" id="ARBA00022614"/>
    </source>
</evidence>
<evidence type="ECO:0000259" key="5">
    <source>
        <dbReference type="SMART" id="SM00082"/>
    </source>
</evidence>
<keyword evidence="1" id="KW-0433">Leucine-rich repeat</keyword>
<dbReference type="PANTHER" id="PTHR24369">
    <property type="entry name" value="ANTIGEN BSP, PUTATIVE-RELATED"/>
    <property type="match status" value="1"/>
</dbReference>
<dbReference type="AlphaFoldDB" id="A0A484C243"/>
<evidence type="ECO:0000313" key="7">
    <source>
        <dbReference type="Proteomes" id="UP000295070"/>
    </source>
</evidence>
<keyword evidence="7" id="KW-1185">Reference proteome</keyword>
<dbReference type="Proteomes" id="UP000295070">
    <property type="component" value="Chromosome 21"/>
</dbReference>
<sequence length="112" mass="12331">MRGGFHARDTLFSDGAFTGVTAVKSLHLDNNKLKFLPKSLGFGTLTNLTLSSNPWSCTCQLAPLRRWMDSSRNRPDAVCAYPPQQKGQQVRDSAALSGCKVKTKRAKKGPRH</sequence>